<keyword evidence="2" id="KW-1185">Reference proteome</keyword>
<dbReference type="Proteomes" id="UP001064489">
    <property type="component" value="Chromosome 6"/>
</dbReference>
<dbReference type="AlphaFoldDB" id="A0AAD5JCA4"/>
<organism evidence="1 2">
    <name type="scientific">Acer negundo</name>
    <name type="common">Box elder</name>
    <dbReference type="NCBI Taxonomy" id="4023"/>
    <lineage>
        <taxon>Eukaryota</taxon>
        <taxon>Viridiplantae</taxon>
        <taxon>Streptophyta</taxon>
        <taxon>Embryophyta</taxon>
        <taxon>Tracheophyta</taxon>
        <taxon>Spermatophyta</taxon>
        <taxon>Magnoliopsida</taxon>
        <taxon>eudicotyledons</taxon>
        <taxon>Gunneridae</taxon>
        <taxon>Pentapetalae</taxon>
        <taxon>rosids</taxon>
        <taxon>malvids</taxon>
        <taxon>Sapindales</taxon>
        <taxon>Sapindaceae</taxon>
        <taxon>Hippocastanoideae</taxon>
        <taxon>Acereae</taxon>
        <taxon>Acer</taxon>
    </lineage>
</organism>
<comment type="caution">
    <text evidence="1">The sequence shown here is derived from an EMBL/GenBank/DDBJ whole genome shotgun (WGS) entry which is preliminary data.</text>
</comment>
<accession>A0AAD5JCA4</accession>
<sequence>MGYTFDALKTYVPEMVELFIDCARNSIFLDWIGRSMNRKIILLQGLYLQLLSQNLCTPDVIIVVKLIQGIRAHILLLHLNFRWLA</sequence>
<protein>
    <submittedName>
        <fullName evidence="1">Uncharacterized protein</fullName>
    </submittedName>
</protein>
<dbReference type="EMBL" id="JAJSOW010000004">
    <property type="protein sequence ID" value="KAI9192295.1"/>
    <property type="molecule type" value="Genomic_DNA"/>
</dbReference>
<proteinExistence type="predicted"/>
<reference evidence="1" key="2">
    <citation type="submission" date="2023-02" db="EMBL/GenBank/DDBJ databases">
        <authorList>
            <person name="Swenson N.G."/>
            <person name="Wegrzyn J.L."/>
            <person name="Mcevoy S.L."/>
        </authorList>
    </citation>
    <scope>NUCLEOTIDE SEQUENCE</scope>
    <source>
        <strain evidence="1">91603</strain>
        <tissue evidence="1">Leaf</tissue>
    </source>
</reference>
<reference evidence="1" key="1">
    <citation type="journal article" date="2022" name="Plant J.">
        <title>Strategies of tolerance reflected in two North American maple genomes.</title>
        <authorList>
            <person name="McEvoy S.L."/>
            <person name="Sezen U.U."/>
            <person name="Trouern-Trend A."/>
            <person name="McMahon S.M."/>
            <person name="Schaberg P.G."/>
            <person name="Yang J."/>
            <person name="Wegrzyn J.L."/>
            <person name="Swenson N.G."/>
        </authorList>
    </citation>
    <scope>NUCLEOTIDE SEQUENCE</scope>
    <source>
        <strain evidence="1">91603</strain>
    </source>
</reference>
<name>A0AAD5JCA4_ACENE</name>
<gene>
    <name evidence="1" type="ORF">LWI28_020730</name>
</gene>
<evidence type="ECO:0000313" key="1">
    <source>
        <dbReference type="EMBL" id="KAI9192295.1"/>
    </source>
</evidence>
<evidence type="ECO:0000313" key="2">
    <source>
        <dbReference type="Proteomes" id="UP001064489"/>
    </source>
</evidence>